<dbReference type="PANTHER" id="PTHR28062:SF1">
    <property type="entry name" value="TRANSMEMBRANE PROTEIN"/>
    <property type="match status" value="1"/>
</dbReference>
<keyword evidence="2" id="KW-0472">Membrane</keyword>
<evidence type="ECO:0000256" key="2">
    <source>
        <dbReference type="SAM" id="Phobius"/>
    </source>
</evidence>
<reference evidence="3 4" key="1">
    <citation type="submission" date="2016-03" db="EMBL/GenBank/DDBJ databases">
        <title>Whole genome sequencing of Grifola frondosa 9006-11.</title>
        <authorList>
            <person name="Min B."/>
            <person name="Park H."/>
            <person name="Kim J.-G."/>
            <person name="Cho H."/>
            <person name="Oh Y.-L."/>
            <person name="Kong W.-S."/>
            <person name="Choi I.-G."/>
        </authorList>
    </citation>
    <scope>NUCLEOTIDE SEQUENCE [LARGE SCALE GENOMIC DNA]</scope>
    <source>
        <strain evidence="3 4">9006-11</strain>
    </source>
</reference>
<gene>
    <name evidence="3" type="ORF">A0H81_11034</name>
</gene>
<evidence type="ECO:0000256" key="1">
    <source>
        <dbReference type="SAM" id="MobiDB-lite"/>
    </source>
</evidence>
<dbReference type="GO" id="GO:1902600">
    <property type="term" value="P:proton transmembrane transport"/>
    <property type="evidence" value="ECO:0007669"/>
    <property type="project" value="TreeGrafter"/>
</dbReference>
<evidence type="ECO:0000313" key="3">
    <source>
        <dbReference type="EMBL" id="OBZ69008.1"/>
    </source>
</evidence>
<name>A0A1C7LWU1_GRIFR</name>
<comment type="caution">
    <text evidence="3">The sequence shown here is derived from an EMBL/GenBank/DDBJ whole genome shotgun (WGS) entry which is preliminary data.</text>
</comment>
<dbReference type="InterPro" id="IPR018786">
    <property type="entry name" value="Mit_KHE1"/>
</dbReference>
<sequence length="294" mass="32817">MSVLPRATRSMRIIALPLTPVSCALGKSVEHLTYYHFVTPPPPKHRGNTWVKWATTKSAELWAGLGRAQEGSWKRKAFLYGERIIDRLDFEELALKSLDPSLGPKIGHFTNPDVKAKPTPVIPLIYPPSACISPLPHLRSLLEKRTPRHKKGFYIWMLAAPLTTPFMLIPIIPNFPFFFCVWRSWSHYRAFKASQYLEAFLEQGAIVPETSADLDAIYAEYGPQKESSPSSSPSQSSSSPSSPNASDPPPPSLLLSREAVPVLEKQLDLPPGSSFVGDVYRALEQARLRVETKQ</sequence>
<dbReference type="Proteomes" id="UP000092993">
    <property type="component" value="Unassembled WGS sequence"/>
</dbReference>
<dbReference type="PANTHER" id="PTHR28062">
    <property type="entry name" value="K+-H+ EXCHANGE-LIKE PROTEIN"/>
    <property type="match status" value="1"/>
</dbReference>
<dbReference type="GO" id="GO:0005743">
    <property type="term" value="C:mitochondrial inner membrane"/>
    <property type="evidence" value="ECO:0007669"/>
    <property type="project" value="TreeGrafter"/>
</dbReference>
<keyword evidence="4" id="KW-1185">Reference proteome</keyword>
<dbReference type="STRING" id="5627.A0A1C7LWU1"/>
<protein>
    <recommendedName>
        <fullName evidence="5">Mitochondrial K+-H+ exchange-related-domain-containing protein</fullName>
    </recommendedName>
</protein>
<evidence type="ECO:0000313" key="4">
    <source>
        <dbReference type="Proteomes" id="UP000092993"/>
    </source>
</evidence>
<dbReference type="OMA" id="IWRSWSH"/>
<keyword evidence="2" id="KW-0812">Transmembrane</keyword>
<keyword evidence="2" id="KW-1133">Transmembrane helix</keyword>
<dbReference type="EMBL" id="LUGG01000019">
    <property type="protein sequence ID" value="OBZ69008.1"/>
    <property type="molecule type" value="Genomic_DNA"/>
</dbReference>
<feature type="region of interest" description="Disordered" evidence="1">
    <location>
        <begin position="223"/>
        <end position="254"/>
    </location>
</feature>
<dbReference type="GO" id="GO:0006813">
    <property type="term" value="P:potassium ion transport"/>
    <property type="evidence" value="ECO:0007669"/>
    <property type="project" value="TreeGrafter"/>
</dbReference>
<feature type="transmembrane region" description="Helical" evidence="2">
    <location>
        <begin position="153"/>
        <end position="182"/>
    </location>
</feature>
<accession>A0A1C7LWU1</accession>
<dbReference type="AlphaFoldDB" id="A0A1C7LWU1"/>
<dbReference type="Pfam" id="PF10173">
    <property type="entry name" value="Mit_KHE1"/>
    <property type="match status" value="1"/>
</dbReference>
<dbReference type="OrthoDB" id="5562676at2759"/>
<feature type="compositionally biased region" description="Low complexity" evidence="1">
    <location>
        <begin position="227"/>
        <end position="245"/>
    </location>
</feature>
<evidence type="ECO:0008006" key="5">
    <source>
        <dbReference type="Google" id="ProtNLM"/>
    </source>
</evidence>
<proteinExistence type="predicted"/>
<organism evidence="3 4">
    <name type="scientific">Grifola frondosa</name>
    <name type="common">Maitake</name>
    <name type="synonym">Polyporus frondosus</name>
    <dbReference type="NCBI Taxonomy" id="5627"/>
    <lineage>
        <taxon>Eukaryota</taxon>
        <taxon>Fungi</taxon>
        <taxon>Dikarya</taxon>
        <taxon>Basidiomycota</taxon>
        <taxon>Agaricomycotina</taxon>
        <taxon>Agaricomycetes</taxon>
        <taxon>Polyporales</taxon>
        <taxon>Grifolaceae</taxon>
        <taxon>Grifola</taxon>
    </lineage>
</organism>